<dbReference type="SUPFAM" id="SSF101898">
    <property type="entry name" value="NHL repeat"/>
    <property type="match status" value="1"/>
</dbReference>
<protein>
    <submittedName>
        <fullName evidence="1">Uncharacterized protein</fullName>
    </submittedName>
</protein>
<evidence type="ECO:0000313" key="1">
    <source>
        <dbReference type="EMBL" id="MCZ0809741.1"/>
    </source>
</evidence>
<accession>A0AAP3DKZ3</accession>
<evidence type="ECO:0000313" key="2">
    <source>
        <dbReference type="Proteomes" id="UP001077662"/>
    </source>
</evidence>
<organism evidence="1 2">
    <name type="scientific">Brevibacillus laterosporus</name>
    <name type="common">Bacillus laterosporus</name>
    <dbReference type="NCBI Taxonomy" id="1465"/>
    <lineage>
        <taxon>Bacteria</taxon>
        <taxon>Bacillati</taxon>
        <taxon>Bacillota</taxon>
        <taxon>Bacilli</taxon>
        <taxon>Bacillales</taxon>
        <taxon>Paenibacillaceae</taxon>
        <taxon>Brevibacillus</taxon>
    </lineage>
</organism>
<dbReference type="InterPro" id="IPR015943">
    <property type="entry name" value="WD40/YVTN_repeat-like_dom_sf"/>
</dbReference>
<dbReference type="Proteomes" id="UP001077662">
    <property type="component" value="Unassembled WGS sequence"/>
</dbReference>
<dbReference type="RefSeq" id="WP_258434691.1">
    <property type="nucleotide sequence ID" value="NZ_JANSGW010000042.1"/>
</dbReference>
<gene>
    <name evidence="1" type="ORF">O0554_23035</name>
</gene>
<sequence>MIGTEILRDHGIGLGKYKINRKIPYTSLDNLARRPILNTQNIGGLNQGIYVTAIDRDSNDNVYVGCDGSSSYDKQWLHKFDKHLNELWKVEKFTILTLAVSPLNELYVSAILPSSSTTTFQFAKVNTTNGAVIWSKNHEASPIAFDTEGNIYVGYRDSLNNKVLKYSPSGDLLWEKALWKNTIGTLVTSIAVIGTWVLVLGDKLYNMNTNDGAFTSSPHPGVFKWKTDGRYLYGLKGRTLVKFTSYLSQLWEVTPPSMYGNLARDLAISMEGNIYVRYSGDTAVDSAYIKVNESGTIMEKDTIFTSMSGTGAIAVSTTDDIYLDGRLTYGAYAMKLPSSFTITK</sequence>
<reference evidence="1" key="1">
    <citation type="submission" date="2022-09" db="EMBL/GenBank/DDBJ databases">
        <title>Genome analysis and characterization of larvicidal activity of Brevibacillus strains.</title>
        <authorList>
            <person name="Patrusheva E.V."/>
            <person name="Izotova A.O."/>
            <person name="Toshchakov S.V."/>
            <person name="Sineoky S.P."/>
        </authorList>
    </citation>
    <scope>NUCLEOTIDE SEQUENCE</scope>
    <source>
        <strain evidence="1">VKPM_B-13247</strain>
    </source>
</reference>
<dbReference type="AlphaFoldDB" id="A0AAP3DKZ3"/>
<proteinExistence type="predicted"/>
<name>A0AAP3DKZ3_BRELA</name>
<dbReference type="Gene3D" id="2.130.10.10">
    <property type="entry name" value="YVTN repeat-like/Quinoprotein amine dehydrogenase"/>
    <property type="match status" value="1"/>
</dbReference>
<comment type="caution">
    <text evidence="1">The sequence shown here is derived from an EMBL/GenBank/DDBJ whole genome shotgun (WGS) entry which is preliminary data.</text>
</comment>
<dbReference type="EMBL" id="JAPTNE010000042">
    <property type="protein sequence ID" value="MCZ0809741.1"/>
    <property type="molecule type" value="Genomic_DNA"/>
</dbReference>